<keyword evidence="3" id="KW-1185">Reference proteome</keyword>
<accession>A0A6A6LKH3</accession>
<evidence type="ECO:0000256" key="1">
    <source>
        <dbReference type="ARBA" id="ARBA00022821"/>
    </source>
</evidence>
<dbReference type="EMBL" id="JAAGAX010000010">
    <property type="protein sequence ID" value="KAF2301037.1"/>
    <property type="molecule type" value="Genomic_DNA"/>
</dbReference>
<organism evidence="2 3">
    <name type="scientific">Hevea brasiliensis</name>
    <name type="common">Para rubber tree</name>
    <name type="synonym">Siphonia brasiliensis</name>
    <dbReference type="NCBI Taxonomy" id="3981"/>
    <lineage>
        <taxon>Eukaryota</taxon>
        <taxon>Viridiplantae</taxon>
        <taxon>Streptophyta</taxon>
        <taxon>Embryophyta</taxon>
        <taxon>Tracheophyta</taxon>
        <taxon>Spermatophyta</taxon>
        <taxon>Magnoliopsida</taxon>
        <taxon>eudicotyledons</taxon>
        <taxon>Gunneridae</taxon>
        <taxon>Pentapetalae</taxon>
        <taxon>rosids</taxon>
        <taxon>fabids</taxon>
        <taxon>Malpighiales</taxon>
        <taxon>Euphorbiaceae</taxon>
        <taxon>Crotonoideae</taxon>
        <taxon>Micrandreae</taxon>
        <taxon>Hevea</taxon>
    </lineage>
</organism>
<dbReference type="SUPFAM" id="SSF52058">
    <property type="entry name" value="L domain-like"/>
    <property type="match status" value="1"/>
</dbReference>
<dbReference type="PANTHER" id="PTHR36766">
    <property type="entry name" value="PLANT BROAD-SPECTRUM MILDEW RESISTANCE PROTEIN RPW8"/>
    <property type="match status" value="1"/>
</dbReference>
<name>A0A6A6LKH3_HEVBR</name>
<dbReference type="AlphaFoldDB" id="A0A6A6LKH3"/>
<evidence type="ECO:0000313" key="2">
    <source>
        <dbReference type="EMBL" id="KAF2301037.1"/>
    </source>
</evidence>
<comment type="caution">
    <text evidence="2">The sequence shown here is derived from an EMBL/GenBank/DDBJ whole genome shotgun (WGS) entry which is preliminary data.</text>
</comment>
<keyword evidence="1" id="KW-0611">Plant defense</keyword>
<sequence length="362" mass="40470">MHWDLRAVSSLLELTIDGYDGVDMVSFPGKMLLPSTLTSLNLFSLENLKFLDKGLLHLTSLKKLRIDRCYNLQSLPEEGLPSSITSLDIVVCRLLQPKCEFGGEYWPLISQIPQLWTYKFIQSHSLYQNEALHIPSLNEISTDCNEAPLLPALSICRCHEGDSQASICYKVCVGGDWKRGCMQWDLQTFHSLVKIVIESCDDVEAFPGEMLLPSTLISLQINGFQNLKSIDYKGLQDLKNLTVVNCPKLELFLGGVLPSQLESLGICKCSKLVAHLMHWDLRAASSLLELTIDGYDGVDMVSFPGKMLLPSTLTSLNLISLENLKFLDKGLLHLTSLKNLGIGRCYNLQSRLKKGCRPPLLR</sequence>
<reference evidence="2 3" key="1">
    <citation type="journal article" date="2020" name="Mol. Plant">
        <title>The Chromosome-Based Rubber Tree Genome Provides New Insights into Spurge Genome Evolution and Rubber Biosynthesis.</title>
        <authorList>
            <person name="Liu J."/>
            <person name="Shi C."/>
            <person name="Shi C.C."/>
            <person name="Li W."/>
            <person name="Zhang Q.J."/>
            <person name="Zhang Y."/>
            <person name="Li K."/>
            <person name="Lu H.F."/>
            <person name="Shi C."/>
            <person name="Zhu S.T."/>
            <person name="Xiao Z.Y."/>
            <person name="Nan H."/>
            <person name="Yue Y."/>
            <person name="Zhu X.G."/>
            <person name="Wu Y."/>
            <person name="Hong X.N."/>
            <person name="Fan G.Y."/>
            <person name="Tong Y."/>
            <person name="Zhang D."/>
            <person name="Mao C.L."/>
            <person name="Liu Y.L."/>
            <person name="Hao S.J."/>
            <person name="Liu W.Q."/>
            <person name="Lv M.Q."/>
            <person name="Zhang H.B."/>
            <person name="Liu Y."/>
            <person name="Hu-Tang G.R."/>
            <person name="Wang J.P."/>
            <person name="Wang J.H."/>
            <person name="Sun Y.H."/>
            <person name="Ni S.B."/>
            <person name="Chen W.B."/>
            <person name="Zhang X.C."/>
            <person name="Jiao Y.N."/>
            <person name="Eichler E.E."/>
            <person name="Li G.H."/>
            <person name="Liu X."/>
            <person name="Gao L.Z."/>
        </authorList>
    </citation>
    <scope>NUCLEOTIDE SEQUENCE [LARGE SCALE GENOMIC DNA]</scope>
    <source>
        <strain evidence="3">cv. GT1</strain>
        <tissue evidence="2">Leaf</tissue>
    </source>
</reference>
<dbReference type="GO" id="GO:0006952">
    <property type="term" value="P:defense response"/>
    <property type="evidence" value="ECO:0007669"/>
    <property type="project" value="UniProtKB-KW"/>
</dbReference>
<evidence type="ECO:0008006" key="4">
    <source>
        <dbReference type="Google" id="ProtNLM"/>
    </source>
</evidence>
<dbReference type="Gene3D" id="3.80.10.10">
    <property type="entry name" value="Ribonuclease Inhibitor"/>
    <property type="match status" value="2"/>
</dbReference>
<dbReference type="PANTHER" id="PTHR36766:SF70">
    <property type="entry name" value="DISEASE RESISTANCE PROTEIN RGA4"/>
    <property type="match status" value="1"/>
</dbReference>
<evidence type="ECO:0000313" key="3">
    <source>
        <dbReference type="Proteomes" id="UP000467840"/>
    </source>
</evidence>
<dbReference type="Proteomes" id="UP000467840">
    <property type="component" value="Chromosome 4"/>
</dbReference>
<dbReference type="InterPro" id="IPR032675">
    <property type="entry name" value="LRR_dom_sf"/>
</dbReference>
<gene>
    <name evidence="2" type="ORF">GH714_019464</name>
</gene>
<protein>
    <recommendedName>
        <fullName evidence="4">NB-ARC domain-containing protein</fullName>
    </recommendedName>
</protein>
<proteinExistence type="predicted"/>